<name>A0A1E5XRS1_9HYPH</name>
<dbReference type="SMART" id="SM00926">
    <property type="entry name" value="Molybdop_Fe4S4"/>
    <property type="match status" value="1"/>
</dbReference>
<dbReference type="Proteomes" id="UP000095463">
    <property type="component" value="Unassembled WGS sequence"/>
</dbReference>
<keyword evidence="4" id="KW-0411">Iron-sulfur</keyword>
<comment type="caution">
    <text evidence="6">The sequence shown here is derived from an EMBL/GenBank/DDBJ whole genome shotgun (WGS) entry which is preliminary data.</text>
</comment>
<dbReference type="InterPro" id="IPR006656">
    <property type="entry name" value="Mopterin_OxRdtase"/>
</dbReference>
<comment type="similarity">
    <text evidence="1">Belongs to the prokaryotic molybdopterin-containing oxidoreductase family.</text>
</comment>
<dbReference type="CDD" id="cd02766">
    <property type="entry name" value="MopB_3"/>
    <property type="match status" value="1"/>
</dbReference>
<feature type="domain" description="4Fe-4S Mo/W bis-MGD-type" evidence="5">
    <location>
        <begin position="7"/>
        <end position="65"/>
    </location>
</feature>
<dbReference type="GO" id="GO:0043546">
    <property type="term" value="F:molybdopterin cofactor binding"/>
    <property type="evidence" value="ECO:0007669"/>
    <property type="project" value="InterPro"/>
</dbReference>
<keyword evidence="2" id="KW-0479">Metal-binding</keyword>
<dbReference type="InterPro" id="IPR006657">
    <property type="entry name" value="MoPterin_dinucl-bd_dom"/>
</dbReference>
<evidence type="ECO:0000256" key="2">
    <source>
        <dbReference type="ARBA" id="ARBA00022723"/>
    </source>
</evidence>
<evidence type="ECO:0000256" key="1">
    <source>
        <dbReference type="ARBA" id="ARBA00010312"/>
    </source>
</evidence>
<dbReference type="EMBL" id="LAJE02000161">
    <property type="protein sequence ID" value="OEO31307.1"/>
    <property type="molecule type" value="Genomic_DNA"/>
</dbReference>
<dbReference type="InterPro" id="IPR037920">
    <property type="entry name" value="YoaE_C"/>
</dbReference>
<dbReference type="GO" id="GO:0051536">
    <property type="term" value="F:iron-sulfur cluster binding"/>
    <property type="evidence" value="ECO:0007669"/>
    <property type="project" value="UniProtKB-KW"/>
</dbReference>
<protein>
    <submittedName>
        <fullName evidence="6">Dehydrogenase</fullName>
    </submittedName>
</protein>
<evidence type="ECO:0000256" key="3">
    <source>
        <dbReference type="ARBA" id="ARBA00023004"/>
    </source>
</evidence>
<dbReference type="CDD" id="cd02786">
    <property type="entry name" value="MopB_CT_3"/>
    <property type="match status" value="1"/>
</dbReference>
<dbReference type="Gene3D" id="3.30.2070.10">
    <property type="entry name" value="Formate dehydrogenase/DMSO reductase"/>
    <property type="match status" value="1"/>
</dbReference>
<evidence type="ECO:0000256" key="4">
    <source>
        <dbReference type="ARBA" id="ARBA00023014"/>
    </source>
</evidence>
<evidence type="ECO:0000313" key="6">
    <source>
        <dbReference type="EMBL" id="OEO31307.1"/>
    </source>
</evidence>
<dbReference type="SUPFAM" id="SSF53706">
    <property type="entry name" value="Formate dehydrogenase/DMSO reductase, domains 1-3"/>
    <property type="match status" value="1"/>
</dbReference>
<dbReference type="Gene3D" id="3.40.50.740">
    <property type="match status" value="1"/>
</dbReference>
<dbReference type="Pfam" id="PF00384">
    <property type="entry name" value="Molybdopterin"/>
    <property type="match status" value="1"/>
</dbReference>
<proteinExistence type="inferred from homology"/>
<dbReference type="Gene3D" id="3.40.228.10">
    <property type="entry name" value="Dimethylsulfoxide Reductase, domain 2"/>
    <property type="match status" value="1"/>
</dbReference>
<evidence type="ECO:0000259" key="5">
    <source>
        <dbReference type="PROSITE" id="PS51669"/>
    </source>
</evidence>
<dbReference type="Pfam" id="PF04879">
    <property type="entry name" value="Molybdop_Fe4S4"/>
    <property type="match status" value="1"/>
</dbReference>
<dbReference type="PANTHER" id="PTHR43742:SF6">
    <property type="entry name" value="OXIDOREDUCTASE YYAE-RELATED"/>
    <property type="match status" value="1"/>
</dbReference>
<keyword evidence="3" id="KW-0408">Iron</keyword>
<dbReference type="PROSITE" id="PS51669">
    <property type="entry name" value="4FE4S_MOW_BIS_MGD"/>
    <property type="match status" value="1"/>
</dbReference>
<evidence type="ECO:0000313" key="7">
    <source>
        <dbReference type="Proteomes" id="UP000095463"/>
    </source>
</evidence>
<accession>A0A1E5XRS1</accession>
<keyword evidence="7" id="KW-1185">Reference proteome</keyword>
<dbReference type="Gene3D" id="2.20.25.90">
    <property type="entry name" value="ADC-like domains"/>
    <property type="match status" value="1"/>
</dbReference>
<dbReference type="GO" id="GO:0046872">
    <property type="term" value="F:metal ion binding"/>
    <property type="evidence" value="ECO:0007669"/>
    <property type="project" value="UniProtKB-KW"/>
</dbReference>
<dbReference type="OrthoDB" id="9810782at2"/>
<organism evidence="6 7">
    <name type="scientific">Devosia insulae DS-56</name>
    <dbReference type="NCBI Taxonomy" id="1116389"/>
    <lineage>
        <taxon>Bacteria</taxon>
        <taxon>Pseudomonadati</taxon>
        <taxon>Pseudomonadota</taxon>
        <taxon>Alphaproteobacteria</taxon>
        <taxon>Hyphomicrobiales</taxon>
        <taxon>Devosiaceae</taxon>
        <taxon>Devosia</taxon>
    </lineage>
</organism>
<dbReference type="GO" id="GO:0016491">
    <property type="term" value="F:oxidoreductase activity"/>
    <property type="evidence" value="ECO:0007669"/>
    <property type="project" value="InterPro"/>
</dbReference>
<dbReference type="InterPro" id="IPR006963">
    <property type="entry name" value="Mopterin_OxRdtase_4Fe-4S_dom"/>
</dbReference>
<dbReference type="PANTHER" id="PTHR43742">
    <property type="entry name" value="TRIMETHYLAMINE-N-OXIDE REDUCTASE"/>
    <property type="match status" value="1"/>
</dbReference>
<dbReference type="Gene3D" id="2.40.40.20">
    <property type="match status" value="1"/>
</dbReference>
<dbReference type="Pfam" id="PF01568">
    <property type="entry name" value="Molydop_binding"/>
    <property type="match status" value="1"/>
</dbReference>
<dbReference type="SUPFAM" id="SSF50692">
    <property type="entry name" value="ADC-like"/>
    <property type="match status" value="1"/>
</dbReference>
<gene>
    <name evidence="6" type="ORF">VW23_016610</name>
</gene>
<dbReference type="InterPro" id="IPR050612">
    <property type="entry name" value="Prok_Mopterin_Oxidored"/>
</dbReference>
<dbReference type="RefSeq" id="WP_069909449.1">
    <property type="nucleotide sequence ID" value="NZ_LAJE02000161.1"/>
</dbReference>
<dbReference type="AlphaFoldDB" id="A0A1E5XRS1"/>
<sequence length="695" mass="76508">MNAITTPRTARSVCPHDCPSTCALDVELIDQRTIGRVRGAKDDPYTAGVICEKVARYAERIHHPNRLTHPLRRVGKKGSGEFQQISWDEAFDEIVARWLEIERTDGPEAIWPYFYAGTMGHVHRDGIERLRHARGYSLQYDTICTGTAWPGFIAGTGVLAGPNPESMADSDCVVIWGTNAVATQVNVMTHAIRARKERGAKIVAIDIYRNGTMEQADMALVVRPGTDGALAVAVMHILLRDGLADRAYMADYTDFSPEFEAHLQSRTPEWAAAITGLAVTEIEAFARLVGTTPKTYFRLGYGFTRQRNGSTSMHAALSVAAMTGSWQHHGGGAFHSNSGSWKLDKSIITGAEMGPGGRELDMCEIGKVLTGDSTALKGGGPVKALFIQNTNPVNVSPEQGLTRAGFARDDLFTVVHEQFMTDTAKLADIVLPATMFLEHNDYYRRGGHTRLLYGPKLVDAPGECRSNFEVVNELLRRLGTDHASMHLTDREMVAETFRRSGFGELDEIERTGFIDGAWPDEKARFADGFAWPDKRYRFEPDWDAVARLKGYNWVCDPSEMPRFADHWDVTERVDAETPFRLATSPSRSFLNSSFAETAGSQKRQPEPTVFVHPDDAAELCIADGDPVTLGNRRGEVALKAVFFAGMQRGVLIAEGIHPNSAHRNGVGINTLIGSDPVRPFGGAAFHDTSVWVRKG</sequence>
<reference evidence="6 7" key="1">
    <citation type="journal article" date="2015" name="Genome Announc.">
        <title>Genome Assemblies of Three Soil-Associated Devosia species: D. insulae, D. limi, and D. soli.</title>
        <authorList>
            <person name="Hassan Y.I."/>
            <person name="Lepp D."/>
            <person name="Zhou T."/>
        </authorList>
    </citation>
    <scope>NUCLEOTIDE SEQUENCE [LARGE SCALE GENOMIC DNA]</scope>
    <source>
        <strain evidence="6 7">DS-56</strain>
    </source>
</reference>
<dbReference type="InterPro" id="IPR009010">
    <property type="entry name" value="Asp_de-COase-like_dom_sf"/>
</dbReference>